<dbReference type="InterPro" id="IPR024964">
    <property type="entry name" value="CTLH/CRA"/>
</dbReference>
<evidence type="ECO:0000313" key="3">
    <source>
        <dbReference type="Proteomes" id="UP001059546"/>
    </source>
</evidence>
<name>A0A9Q9F9F5_ENCHE</name>
<gene>
    <name evidence="2" type="ORF">GPU96_04g07920</name>
</gene>
<dbReference type="PROSITE" id="PS50897">
    <property type="entry name" value="CTLH"/>
    <property type="match status" value="1"/>
</dbReference>
<feature type="domain" description="CTLH" evidence="1">
    <location>
        <begin position="57"/>
        <end position="116"/>
    </location>
</feature>
<dbReference type="AlphaFoldDB" id="A0A9Q9F9F5"/>
<proteinExistence type="predicted"/>
<dbReference type="InterPro" id="IPR006595">
    <property type="entry name" value="CTLH_C"/>
</dbReference>
<dbReference type="Pfam" id="PF10607">
    <property type="entry name" value="CTLH"/>
    <property type="match status" value="1"/>
</dbReference>
<protein>
    <recommendedName>
        <fullName evidence="1">CTLH domain-containing protein</fullName>
    </recommendedName>
</protein>
<dbReference type="EMBL" id="CP075150">
    <property type="protein sequence ID" value="UTX43057.1"/>
    <property type="molecule type" value="Genomic_DNA"/>
</dbReference>
<dbReference type="SMART" id="SM00668">
    <property type="entry name" value="CTLH"/>
    <property type="match status" value="1"/>
</dbReference>
<evidence type="ECO:0000259" key="1">
    <source>
        <dbReference type="PROSITE" id="PS50897"/>
    </source>
</evidence>
<reference evidence="2" key="1">
    <citation type="submission" date="2021-05" db="EMBL/GenBank/DDBJ databases">
        <title>Encephalitozoon hellem ATCC 50604 Complete Genome.</title>
        <authorList>
            <person name="Mascarenhas dos Santos A.C."/>
            <person name="Julian A.T."/>
            <person name="Pombert J.-F."/>
        </authorList>
    </citation>
    <scope>NUCLEOTIDE SEQUENCE</scope>
    <source>
        <strain evidence="2">ATCC 50604</strain>
    </source>
</reference>
<sequence>MGEHDLRFSGEDIESLAKRVIADHMRFVCADNALMLWNGRYQNDQNVPGNNAELYSSISTRKRILSLIKEKNTSDAFKICEDLKLFDLGVENEASVKETLSKLVFVDLLRTRKHMEAIRFARTFMNDDNESDKLFTLIGYKDIDDTRFLEISDTIKRENVVEILNKHLFRKEVGRELSLLSLALNHYNSILKYQKK</sequence>
<organism evidence="2 3">
    <name type="scientific">Encephalitozoon hellem</name>
    <name type="common">Microsporidian parasite</name>
    <dbReference type="NCBI Taxonomy" id="27973"/>
    <lineage>
        <taxon>Eukaryota</taxon>
        <taxon>Fungi</taxon>
        <taxon>Fungi incertae sedis</taxon>
        <taxon>Microsporidia</taxon>
        <taxon>Unikaryonidae</taxon>
        <taxon>Encephalitozoon</taxon>
    </lineage>
</organism>
<evidence type="ECO:0000313" key="2">
    <source>
        <dbReference type="EMBL" id="UTX43057.1"/>
    </source>
</evidence>
<accession>A0A9Q9F9F5</accession>
<dbReference type="Proteomes" id="UP001059546">
    <property type="component" value="Chromosome IV"/>
</dbReference>